<dbReference type="InterPro" id="IPR000594">
    <property type="entry name" value="ThiF_NAD_FAD-bd"/>
</dbReference>
<reference evidence="2 3" key="1">
    <citation type="submission" date="2020-02" db="EMBL/GenBank/DDBJ databases">
        <authorList>
            <person name="Zheng R.K."/>
            <person name="Sun C.M."/>
        </authorList>
    </citation>
    <scope>NUCLEOTIDE SEQUENCE [LARGE SCALE GENOMIC DNA]</scope>
    <source>
        <strain evidence="3">rifampicinis</strain>
    </source>
</reference>
<dbReference type="Pfam" id="PF00899">
    <property type="entry name" value="ThiF"/>
    <property type="match status" value="1"/>
</dbReference>
<dbReference type="InterPro" id="IPR035985">
    <property type="entry name" value="Ubiquitin-activating_enz"/>
</dbReference>
<dbReference type="KEGG" id="pmet:G4Y79_01475"/>
<keyword evidence="2" id="KW-0548">Nucleotidyltransferase</keyword>
<dbReference type="AlphaFoldDB" id="A0A7S8EA49"/>
<evidence type="ECO:0000313" key="2">
    <source>
        <dbReference type="EMBL" id="QPC83074.1"/>
    </source>
</evidence>
<dbReference type="GO" id="GO:0016779">
    <property type="term" value="F:nucleotidyltransferase activity"/>
    <property type="evidence" value="ECO:0007669"/>
    <property type="project" value="UniProtKB-KW"/>
</dbReference>
<evidence type="ECO:0000259" key="1">
    <source>
        <dbReference type="Pfam" id="PF00899"/>
    </source>
</evidence>
<sequence>MMQYFDPNHYLKSITIVGLGGTGSQVARIVGRIVYDMQRNRRHAPDILLIDPDKVEEKNVGRQLFAPCDVGQYKAEIVGKRLNYALGLATRWIPDAVDAKRHFDRYGSNIVISCVDNHLARREIHKIDGIHISSGNHKDAGQVVLSNSDDPDLIRRYLDDEKVRYLPKEGLLFPALLEPEPQPEPQPENLSCAELVAIGEQDLLINDWMATVVGQYLYKLLYRQPIYNFLSYISADSMAIRSLAVCRDELEAYL</sequence>
<proteinExistence type="predicted"/>
<feature type="domain" description="THIF-type NAD/FAD binding fold" evidence="1">
    <location>
        <begin position="13"/>
        <end position="127"/>
    </location>
</feature>
<keyword evidence="2" id="KW-0808">Transferase</keyword>
<keyword evidence="3" id="KW-1185">Reference proteome</keyword>
<protein>
    <submittedName>
        <fullName evidence="2">ThiF family adenylyltransferase</fullName>
    </submittedName>
</protein>
<name>A0A7S8EA49_9CHLR</name>
<dbReference type="Gene3D" id="3.40.50.720">
    <property type="entry name" value="NAD(P)-binding Rossmann-like Domain"/>
    <property type="match status" value="1"/>
</dbReference>
<gene>
    <name evidence="2" type="ORF">G4Y79_01475</name>
</gene>
<accession>A0A7S8EA49</accession>
<dbReference type="GO" id="GO:0008641">
    <property type="term" value="F:ubiquitin-like modifier activating enzyme activity"/>
    <property type="evidence" value="ECO:0007669"/>
    <property type="project" value="InterPro"/>
</dbReference>
<dbReference type="Proteomes" id="UP000594468">
    <property type="component" value="Chromosome"/>
</dbReference>
<dbReference type="RefSeq" id="WP_195171143.1">
    <property type="nucleotide sequence ID" value="NZ_CP062983.1"/>
</dbReference>
<organism evidence="2 3">
    <name type="scientific">Phototrophicus methaneseepsis</name>
    <dbReference type="NCBI Taxonomy" id="2710758"/>
    <lineage>
        <taxon>Bacteria</taxon>
        <taxon>Bacillati</taxon>
        <taxon>Chloroflexota</taxon>
        <taxon>Candidatus Thermofontia</taxon>
        <taxon>Phototrophicales</taxon>
        <taxon>Phototrophicaceae</taxon>
        <taxon>Phototrophicus</taxon>
    </lineage>
</organism>
<dbReference type="EMBL" id="CP062983">
    <property type="protein sequence ID" value="QPC83074.1"/>
    <property type="molecule type" value="Genomic_DNA"/>
</dbReference>
<dbReference type="SUPFAM" id="SSF69572">
    <property type="entry name" value="Activating enzymes of the ubiquitin-like proteins"/>
    <property type="match status" value="1"/>
</dbReference>
<evidence type="ECO:0000313" key="3">
    <source>
        <dbReference type="Proteomes" id="UP000594468"/>
    </source>
</evidence>